<proteinExistence type="predicted"/>
<protein>
    <submittedName>
        <fullName evidence="2">Uncharacterized protein</fullName>
    </submittedName>
</protein>
<dbReference type="AlphaFoldDB" id="A0AA97P6X7"/>
<feature type="compositionally biased region" description="Low complexity" evidence="1">
    <location>
        <begin position="189"/>
        <end position="205"/>
    </location>
</feature>
<feature type="region of interest" description="Disordered" evidence="1">
    <location>
        <begin position="183"/>
        <end position="229"/>
    </location>
</feature>
<name>A0AA97P6X7_PYRO3</name>
<organism evidence="2">
    <name type="scientific">Pyricularia oryzae (strain Y34)</name>
    <name type="common">Rice blast fungus</name>
    <name type="synonym">Magnaporthe oryzae</name>
    <dbReference type="NCBI Taxonomy" id="1143189"/>
    <lineage>
        <taxon>Eukaryota</taxon>
        <taxon>Fungi</taxon>
        <taxon>Dikarya</taxon>
        <taxon>Ascomycota</taxon>
        <taxon>Pezizomycotina</taxon>
        <taxon>Sordariomycetes</taxon>
        <taxon>Sordariomycetidae</taxon>
        <taxon>Magnaporthales</taxon>
        <taxon>Pyriculariaceae</taxon>
        <taxon>Pyricularia</taxon>
    </lineage>
</organism>
<evidence type="ECO:0000313" key="2">
    <source>
        <dbReference type="EMBL" id="ELQ43190.1"/>
    </source>
</evidence>
<gene>
    <name evidence="2" type="ORF">OOU_Y34scaffold00165g12</name>
</gene>
<dbReference type="Proteomes" id="UP000011086">
    <property type="component" value="Unassembled WGS sequence"/>
</dbReference>
<sequence length="470" mass="52422">MAQVTPPSSKENTPGLELPTLKSVGLMTIPELTKAAEQYQLRIPKSGKKAEKVSALKTALFERDPEYYKNLGESPDSLLSTNDSTKDSPKESTNSSTNGSNKDSAKDTTNKHNENEDRDWNAPPVGLPGLSTIKTAEDATNVAQKLGMGSLTWDGKPESDLEVGEMILAIRLELHNRWPKQYETPISTEGSSNSSADAGSDNENSTVKEQNSFEKVDVPEANGRAASKLAVDTDKSLDMEDPRSYFITTETAKTDFEWQKKFDPVEILCCGDKTQGHSHQLENGEYVVEKLPRGGRVAVASQSQSNPGVFKCSAVKETNEIRHILLKHDRFRSNLSIVPSSHQKLKGILPKSLLILFMVEVPLKSRFNTYIYGISFDDDDDKRDNSTARPIVRYTETDLITRFGHPSTQELLHKWCLVAGQRRKNKKRALDLIPDYGTMKTIYGEETTKDCLNRAGVFKDMVYELPELEE</sequence>
<accession>A0AA97P6X7</accession>
<feature type="compositionally biased region" description="Polar residues" evidence="1">
    <location>
        <begin position="91"/>
        <end position="102"/>
    </location>
</feature>
<evidence type="ECO:0000256" key="1">
    <source>
        <dbReference type="SAM" id="MobiDB-lite"/>
    </source>
</evidence>
<feature type="compositionally biased region" description="Basic and acidic residues" evidence="1">
    <location>
        <begin position="103"/>
        <end position="120"/>
    </location>
</feature>
<reference evidence="2" key="1">
    <citation type="journal article" date="2012" name="PLoS Genet.">
        <title>Comparative analysis of the genomes of two field isolates of the rice blast fungus Magnaporthe oryzae.</title>
        <authorList>
            <person name="Xue M."/>
            <person name="Yang J."/>
            <person name="Li Z."/>
            <person name="Hu S."/>
            <person name="Yao N."/>
            <person name="Dean R.A."/>
            <person name="Zhao W."/>
            <person name="Shen M."/>
            <person name="Zhang H."/>
            <person name="Li C."/>
            <person name="Liu L."/>
            <person name="Cao L."/>
            <person name="Xu X."/>
            <person name="Xing Y."/>
            <person name="Hsiang T."/>
            <person name="Zhang Z."/>
            <person name="Xu J.R."/>
            <person name="Peng Y.L."/>
        </authorList>
    </citation>
    <scope>NUCLEOTIDE SEQUENCE</scope>
    <source>
        <strain evidence="2">Y34</strain>
    </source>
</reference>
<feature type="region of interest" description="Disordered" evidence="1">
    <location>
        <begin position="63"/>
        <end position="131"/>
    </location>
</feature>
<dbReference type="EMBL" id="JH793730">
    <property type="protein sequence ID" value="ELQ43190.1"/>
    <property type="molecule type" value="Genomic_DNA"/>
</dbReference>